<gene>
    <name evidence="1" type="ORF">KME60_02790</name>
</gene>
<proteinExistence type="predicted"/>
<comment type="caution">
    <text evidence="1">The sequence shown here is derived from an EMBL/GenBank/DDBJ whole genome shotgun (WGS) entry which is preliminary data.</text>
</comment>
<dbReference type="EMBL" id="JAHHGZ010000002">
    <property type="protein sequence ID" value="MBW4666384.1"/>
    <property type="molecule type" value="Genomic_DNA"/>
</dbReference>
<evidence type="ECO:0000313" key="1">
    <source>
        <dbReference type="EMBL" id="MBW4666384.1"/>
    </source>
</evidence>
<dbReference type="AlphaFoldDB" id="A0A951QHF9"/>
<sequence length="153" mass="17562">MFAKNLEDVHRPGVIAVDKEDKVVLIVEVTGYPFDSNREKTREYGILQLIDYLQESKTSIPFGMFVDLEKILVFRWDGSKLSEVILSLNTVDVLSYYEPKFRDKQIFNAYLTGLIEAWIGDLCYRWKLEIPPALNEMAEIGLSQLLEGGLTQP</sequence>
<accession>A0A951QHF9</accession>
<reference evidence="1" key="1">
    <citation type="submission" date="2021-05" db="EMBL/GenBank/DDBJ databases">
        <authorList>
            <person name="Pietrasiak N."/>
            <person name="Ward R."/>
            <person name="Stajich J.E."/>
            <person name="Kurbessoian T."/>
        </authorList>
    </citation>
    <scope>NUCLEOTIDE SEQUENCE</scope>
    <source>
        <strain evidence="1">GSE-NOS-MK-12-04C</strain>
    </source>
</reference>
<evidence type="ECO:0008006" key="3">
    <source>
        <dbReference type="Google" id="ProtNLM"/>
    </source>
</evidence>
<evidence type="ECO:0000313" key="2">
    <source>
        <dbReference type="Proteomes" id="UP000729701"/>
    </source>
</evidence>
<name>A0A951QHF9_9CYAN</name>
<dbReference type="Proteomes" id="UP000729701">
    <property type="component" value="Unassembled WGS sequence"/>
</dbReference>
<protein>
    <recommendedName>
        <fullName evidence="3">Type I restriction enzyme R protein N-terminal domain-containing protein</fullName>
    </recommendedName>
</protein>
<reference evidence="1" key="2">
    <citation type="journal article" date="2022" name="Microbiol. Resour. Announc.">
        <title>Metagenome Sequencing to Explore Phylogenomics of Terrestrial Cyanobacteria.</title>
        <authorList>
            <person name="Ward R.D."/>
            <person name="Stajich J.E."/>
            <person name="Johansen J.R."/>
            <person name="Huntemann M."/>
            <person name="Clum A."/>
            <person name="Foster B."/>
            <person name="Foster B."/>
            <person name="Roux S."/>
            <person name="Palaniappan K."/>
            <person name="Varghese N."/>
            <person name="Mukherjee S."/>
            <person name="Reddy T.B.K."/>
            <person name="Daum C."/>
            <person name="Copeland A."/>
            <person name="Chen I.A."/>
            <person name="Ivanova N.N."/>
            <person name="Kyrpides N.C."/>
            <person name="Shapiro N."/>
            <person name="Eloe-Fadrosh E.A."/>
            <person name="Pietrasiak N."/>
        </authorList>
    </citation>
    <scope>NUCLEOTIDE SEQUENCE</scope>
    <source>
        <strain evidence="1">GSE-NOS-MK-12-04C</strain>
    </source>
</reference>
<organism evidence="1 2">
    <name type="scientific">Cyanomargarita calcarea GSE-NOS-MK-12-04C</name>
    <dbReference type="NCBI Taxonomy" id="2839659"/>
    <lineage>
        <taxon>Bacteria</taxon>
        <taxon>Bacillati</taxon>
        <taxon>Cyanobacteriota</taxon>
        <taxon>Cyanophyceae</taxon>
        <taxon>Nostocales</taxon>
        <taxon>Cyanomargaritaceae</taxon>
        <taxon>Cyanomargarita</taxon>
    </lineage>
</organism>